<gene>
    <name evidence="2" type="ORF">LARV_02847</name>
</gene>
<evidence type="ECO:0000259" key="1">
    <source>
        <dbReference type="Pfam" id="PF13243"/>
    </source>
</evidence>
<organism evidence="2">
    <name type="scientific">Longilinea arvoryzae</name>
    <dbReference type="NCBI Taxonomy" id="360412"/>
    <lineage>
        <taxon>Bacteria</taxon>
        <taxon>Bacillati</taxon>
        <taxon>Chloroflexota</taxon>
        <taxon>Anaerolineae</taxon>
        <taxon>Anaerolineales</taxon>
        <taxon>Anaerolineaceae</taxon>
        <taxon>Longilinea</taxon>
    </lineage>
</organism>
<name>A0A0S7BM52_9CHLR</name>
<dbReference type="GO" id="GO:0010333">
    <property type="term" value="F:terpene synthase activity"/>
    <property type="evidence" value="ECO:0007669"/>
    <property type="project" value="InterPro"/>
</dbReference>
<dbReference type="Proteomes" id="UP000055060">
    <property type="component" value="Unassembled WGS sequence"/>
</dbReference>
<dbReference type="InterPro" id="IPR050148">
    <property type="entry name" value="Terpene_synthase-like"/>
</dbReference>
<dbReference type="GO" id="GO:0000287">
    <property type="term" value="F:magnesium ion binding"/>
    <property type="evidence" value="ECO:0007669"/>
    <property type="project" value="TreeGrafter"/>
</dbReference>
<dbReference type="InterPro" id="IPR008930">
    <property type="entry name" value="Terpenoid_cyclase/PrenylTrfase"/>
</dbReference>
<sequence>MNDFTALLESADHGHMTSTVYDTAWIARLGELDYDISNCALEWINEHQLEDGSWGTSELYNYYDRVVCTLSAMIALTYRGRRALDRKQIDKGLIALENISNQAENQMTSDPNGATVGFELIVPTLISEAENLKIISHQGDRILGRLQKKRARKLSAMGGAKVNRYISAAFSAEMAGTDMQEVLDLANLKEANGSVGHSPSATAYLAKYVQADSGVLEYLRGVITPDGGAPNVAPFDVFERGWVLWNLALAGLDTPEILHLCQPQLDFLEKAWKPGRGIGWAAGYTPKDGDDSGLVCEVLARFGRPADVEALLSYEQERWFRCFEHEANPSVSANIHILGALRHAGFAADHPAVMKILQFLAETRNASGYWEDKWHVSPYYASAHAVVACAGYAPELVKPTVAWLLKTQRPDGAWGFCIPTAEETAYSMQALCVWRRHDAEAVREALKRGADWLREHQDPPYPALWIGKCLYLPELVVRSAISSALEMEKKGE</sequence>
<dbReference type="RefSeq" id="WP_075074269.1">
    <property type="nucleotide sequence ID" value="NZ_DF967972.1"/>
</dbReference>
<dbReference type="InterPro" id="IPR032696">
    <property type="entry name" value="SQ_cyclase_C"/>
</dbReference>
<dbReference type="PANTHER" id="PTHR31739:SF25">
    <property type="entry name" value="(E,E)-GERANYLLINALOOL SYNTHASE"/>
    <property type="match status" value="1"/>
</dbReference>
<dbReference type="GO" id="GO:0016102">
    <property type="term" value="P:diterpenoid biosynthetic process"/>
    <property type="evidence" value="ECO:0007669"/>
    <property type="project" value="TreeGrafter"/>
</dbReference>
<dbReference type="PANTHER" id="PTHR31739">
    <property type="entry name" value="ENT-COPALYL DIPHOSPHATE SYNTHASE, CHLOROPLASTIC"/>
    <property type="match status" value="1"/>
</dbReference>
<dbReference type="SUPFAM" id="SSF48239">
    <property type="entry name" value="Terpenoid cyclases/Protein prenyltransferases"/>
    <property type="match status" value="1"/>
</dbReference>
<evidence type="ECO:0000313" key="3">
    <source>
        <dbReference type="Proteomes" id="UP000055060"/>
    </source>
</evidence>
<evidence type="ECO:0000313" key="2">
    <source>
        <dbReference type="EMBL" id="GAP15067.1"/>
    </source>
</evidence>
<dbReference type="Gene3D" id="1.50.10.20">
    <property type="match status" value="1"/>
</dbReference>
<proteinExistence type="predicted"/>
<keyword evidence="3" id="KW-1185">Reference proteome</keyword>
<feature type="domain" description="Squalene cyclase C-terminal" evidence="1">
    <location>
        <begin position="330"/>
        <end position="458"/>
    </location>
</feature>
<dbReference type="AlphaFoldDB" id="A0A0S7BM52"/>
<dbReference type="EMBL" id="DF967972">
    <property type="protein sequence ID" value="GAP15067.1"/>
    <property type="molecule type" value="Genomic_DNA"/>
</dbReference>
<dbReference type="Pfam" id="PF13243">
    <property type="entry name" value="SQHop_cyclase_C"/>
    <property type="match status" value="1"/>
</dbReference>
<keyword evidence="2" id="KW-0808">Transferase</keyword>
<dbReference type="GO" id="GO:0016740">
    <property type="term" value="F:transferase activity"/>
    <property type="evidence" value="ECO:0007669"/>
    <property type="project" value="UniProtKB-KW"/>
</dbReference>
<dbReference type="Gene3D" id="1.50.10.160">
    <property type="match status" value="1"/>
</dbReference>
<dbReference type="STRING" id="360412.LARV_02847"/>
<protein>
    <submittedName>
        <fullName evidence="2">Prenyltransferase-like</fullName>
    </submittedName>
</protein>
<dbReference type="OrthoDB" id="158231at2"/>
<accession>A0A0S7BM52</accession>
<reference evidence="2" key="1">
    <citation type="submission" date="2015-07" db="EMBL/GenBank/DDBJ databases">
        <title>Draft Genome Sequences of Anaerolinea thermolimosa IMO-1, Bellilinea caldifistulae GOMI-1, Leptolinea tardivitalis YMTK-2, Levilinea saccharolytica KIBI-1,Longilinea arvoryzae KOME-1, Previously Described as Members of the Anaerolineaceae (Chloroflexi).</title>
        <authorList>
            <person name="Sekiguchi Y."/>
            <person name="Ohashi A."/>
            <person name="Matsuura N."/>
            <person name="Tourlousse M.D."/>
        </authorList>
    </citation>
    <scope>NUCLEOTIDE SEQUENCE [LARGE SCALE GENOMIC DNA]</scope>
    <source>
        <strain evidence="2">KOME-1</strain>
    </source>
</reference>